<feature type="binding site" evidence="6">
    <location>
        <position position="65"/>
    </location>
    <ligand>
        <name>S-adenosyl-L-methionine</name>
        <dbReference type="ChEBI" id="CHEBI:59789"/>
    </ligand>
</feature>
<dbReference type="AlphaFoldDB" id="A0A9N8W4Z9"/>
<dbReference type="Pfam" id="PF04034">
    <property type="entry name" value="Ribo_biogen_C"/>
    <property type="match status" value="1"/>
</dbReference>
<comment type="subcellular location">
    <subcellularLocation>
        <location evidence="6">Cytoplasm</location>
    </subcellularLocation>
    <subcellularLocation>
        <location evidence="6">Nucleus</location>
    </subcellularLocation>
</comment>
<dbReference type="EC" id="2.5.1.157" evidence="6"/>
<name>A0A9N8W4Z9_9GLOM</name>
<proteinExistence type="inferred from homology"/>
<evidence type="ECO:0000313" key="10">
    <source>
        <dbReference type="Proteomes" id="UP000789739"/>
    </source>
</evidence>
<evidence type="ECO:0000256" key="4">
    <source>
        <dbReference type="ARBA" id="ARBA00022679"/>
    </source>
</evidence>
<comment type="catalytic activity">
    <reaction evidence="6">
        <text>an N(1)-methylpseudouridine in rRNA + S-adenosyl-L-methionine = N(1)-methyl-N(3)-[(3S)-3-amino-3-carboxypropyl]pseudouridine in rRNA + S-methyl-5'-thioadenosine + H(+)</text>
        <dbReference type="Rhea" id="RHEA:63296"/>
        <dbReference type="Rhea" id="RHEA-COMP:11634"/>
        <dbReference type="Rhea" id="RHEA-COMP:16310"/>
        <dbReference type="ChEBI" id="CHEBI:15378"/>
        <dbReference type="ChEBI" id="CHEBI:17509"/>
        <dbReference type="ChEBI" id="CHEBI:59789"/>
        <dbReference type="ChEBI" id="CHEBI:74890"/>
        <dbReference type="ChEBI" id="CHEBI:146234"/>
        <dbReference type="EC" id="2.5.1.157"/>
    </reaction>
</comment>
<evidence type="ECO:0000259" key="7">
    <source>
        <dbReference type="Pfam" id="PF04034"/>
    </source>
</evidence>
<feature type="binding site" evidence="6">
    <location>
        <position position="17"/>
    </location>
    <ligand>
        <name>S-adenosyl-L-methionine</name>
        <dbReference type="ChEBI" id="CHEBI:59789"/>
    </ligand>
</feature>
<dbReference type="HAMAP" id="MF_01116">
    <property type="entry name" value="TSR3"/>
    <property type="match status" value="1"/>
</dbReference>
<keyword evidence="2 6" id="KW-0690">Ribosome biogenesis</keyword>
<dbReference type="Pfam" id="PF04068">
    <property type="entry name" value="Fer4_RLI"/>
    <property type="match status" value="1"/>
</dbReference>
<dbReference type="GO" id="GO:1904047">
    <property type="term" value="F:S-adenosyl-L-methionine binding"/>
    <property type="evidence" value="ECO:0007669"/>
    <property type="project" value="UniProtKB-UniRule"/>
</dbReference>
<gene>
    <name evidence="6" type="primary">TSR3</name>
    <name evidence="9" type="ORF">PBRASI_LOCUS1076</name>
</gene>
<keyword evidence="3 6" id="KW-0698">rRNA processing</keyword>
<dbReference type="InterPro" id="IPR022968">
    <property type="entry name" value="Tsr3-like"/>
</dbReference>
<dbReference type="OrthoDB" id="10262062at2759"/>
<evidence type="ECO:0000256" key="2">
    <source>
        <dbReference type="ARBA" id="ARBA00022517"/>
    </source>
</evidence>
<dbReference type="GO" id="GO:0106388">
    <property type="term" value="F:rRNA small subunit aminocarboxypropyltransferase activity"/>
    <property type="evidence" value="ECO:0007669"/>
    <property type="project" value="UniProtKB-EC"/>
</dbReference>
<evidence type="ECO:0000259" key="8">
    <source>
        <dbReference type="Pfam" id="PF04068"/>
    </source>
</evidence>
<dbReference type="InterPro" id="IPR007177">
    <property type="entry name" value="Tsr3_C"/>
</dbReference>
<feature type="binding site" evidence="6">
    <location>
        <position position="88"/>
    </location>
    <ligand>
        <name>S-adenosyl-L-methionine</name>
        <dbReference type="ChEBI" id="CHEBI:59789"/>
    </ligand>
</feature>
<dbReference type="Proteomes" id="UP000789739">
    <property type="component" value="Unassembled WGS sequence"/>
</dbReference>
<organism evidence="9 10">
    <name type="scientific">Paraglomus brasilianum</name>
    <dbReference type="NCBI Taxonomy" id="144538"/>
    <lineage>
        <taxon>Eukaryota</taxon>
        <taxon>Fungi</taxon>
        <taxon>Fungi incertae sedis</taxon>
        <taxon>Mucoromycota</taxon>
        <taxon>Glomeromycotina</taxon>
        <taxon>Glomeromycetes</taxon>
        <taxon>Paraglomerales</taxon>
        <taxon>Paraglomeraceae</taxon>
        <taxon>Paraglomus</taxon>
    </lineage>
</organism>
<evidence type="ECO:0000256" key="6">
    <source>
        <dbReference type="HAMAP-Rule" id="MF_03146"/>
    </source>
</evidence>
<dbReference type="GO" id="GO:0030490">
    <property type="term" value="P:maturation of SSU-rRNA"/>
    <property type="evidence" value="ECO:0007669"/>
    <property type="project" value="TreeGrafter"/>
</dbReference>
<dbReference type="GO" id="GO:0000455">
    <property type="term" value="P:enzyme-directed rRNA pseudouridine synthesis"/>
    <property type="evidence" value="ECO:0007669"/>
    <property type="project" value="UniProtKB-UniRule"/>
</dbReference>
<feature type="domain" description="16S/18S rRNA aminocarboxypropyltransferase Tsr3 C-terminal" evidence="7">
    <location>
        <begin position="39"/>
        <end position="165"/>
    </location>
</feature>
<evidence type="ECO:0000256" key="1">
    <source>
        <dbReference type="ARBA" id="ARBA00022490"/>
    </source>
</evidence>
<dbReference type="NCBIfam" id="NF002621">
    <property type="entry name" value="PRK02287.1"/>
    <property type="match status" value="1"/>
</dbReference>
<keyword evidence="1 6" id="KW-0963">Cytoplasm</keyword>
<dbReference type="GO" id="GO:0005737">
    <property type="term" value="C:cytoplasm"/>
    <property type="evidence" value="ECO:0007669"/>
    <property type="project" value="UniProtKB-SubCell"/>
</dbReference>
<evidence type="ECO:0000313" key="9">
    <source>
        <dbReference type="EMBL" id="CAG8471128.1"/>
    </source>
</evidence>
<dbReference type="PANTHER" id="PTHR20426">
    <property type="entry name" value="RIBOSOME BIOGENESIS PROTEIN TSR3 HOMOLOG"/>
    <property type="match status" value="1"/>
</dbReference>
<accession>A0A9N8W4Z9</accession>
<protein>
    <recommendedName>
        <fullName evidence="6">18S rRNA aminocarboxypropyltransferase</fullName>
        <ecNumber evidence="6">2.5.1.157</ecNumber>
    </recommendedName>
</protein>
<feature type="binding site" evidence="6">
    <location>
        <position position="103"/>
    </location>
    <ligand>
        <name>S-adenosyl-L-methionine</name>
        <dbReference type="ChEBI" id="CHEBI:59789"/>
    </ligand>
</feature>
<reference evidence="9" key="1">
    <citation type="submission" date="2021-06" db="EMBL/GenBank/DDBJ databases">
        <authorList>
            <person name="Kallberg Y."/>
            <person name="Tangrot J."/>
            <person name="Rosling A."/>
        </authorList>
    </citation>
    <scope>NUCLEOTIDE SEQUENCE</scope>
    <source>
        <strain evidence="9">BR232B</strain>
    </source>
</reference>
<dbReference type="GO" id="GO:0005634">
    <property type="term" value="C:nucleus"/>
    <property type="evidence" value="ECO:0007669"/>
    <property type="project" value="UniProtKB-SubCell"/>
</dbReference>
<comment type="caution">
    <text evidence="9">The sequence shown here is derived from an EMBL/GenBank/DDBJ whole genome shotgun (WGS) entry which is preliminary data.</text>
</comment>
<comment type="function">
    <text evidence="6">Aminocarboxypropyltransferase that catalyzes the aminocarboxypropyl transfer on pseudouridine at position 1191 (Psi1191) in 18S rRNA. It constitutes the last step in biosynthesis of the hypermodified N1-methyl-N3-(3-amino-3-carboxypropyl) pseudouridine (m1acp3-Psi) conserved in eukaryotic 18S rRNA.</text>
</comment>
<sequence length="180" mass="20405">MPLAMWDFDHCDPKRCSGKKLARLRVVNIIRTTHRFRGIVLSPNGTQAVSPADRSIVAEHGLAVVDCSWARLEDVPFKKLKTSHDRLLPYLVATNPVNYGRPWKLNCAEAFAACFYITGFPEYAEEVLGKFKWGHAFAKVNGELLRLYSGCKDSTEVVKVQNEWLDKIEQEQVQRQANGV</sequence>
<comment type="catalytic activity">
    <reaction evidence="6">
        <text>N(1)-methylpseudouridine(1191) in yeast 18S rRNA + S-adenosyl-L-methionine = N(1)-methyl-N(3)-[(3S)-3-amino-3-carboxypropyl]pseudouridine(1191) in yeast 18S rRNA + S-methyl-5'-thioadenosine + H(+)</text>
        <dbReference type="Rhea" id="RHEA:63300"/>
        <dbReference type="Rhea" id="RHEA-COMP:13852"/>
        <dbReference type="Rhea" id="RHEA-COMP:16309"/>
        <dbReference type="ChEBI" id="CHEBI:15378"/>
        <dbReference type="ChEBI" id="CHEBI:17509"/>
        <dbReference type="ChEBI" id="CHEBI:59789"/>
        <dbReference type="ChEBI" id="CHEBI:74890"/>
        <dbReference type="ChEBI" id="CHEBI:146234"/>
    </reaction>
</comment>
<comment type="similarity">
    <text evidence="6">Belongs to the TDD superfamily. TSR3 family.</text>
</comment>
<dbReference type="PANTHER" id="PTHR20426:SF0">
    <property type="entry name" value="18S RRNA AMINOCARBOXYPROPYLTRANSFERASE"/>
    <property type="match status" value="1"/>
</dbReference>
<dbReference type="InterPro" id="IPR007209">
    <property type="entry name" value="RNaseL-inhib-like_metal-bd_dom"/>
</dbReference>
<evidence type="ECO:0000256" key="5">
    <source>
        <dbReference type="ARBA" id="ARBA00022691"/>
    </source>
</evidence>
<keyword evidence="10" id="KW-1185">Reference proteome</keyword>
<feature type="domain" description="RNase L inhibitor RLI-like possible metal-binding" evidence="8">
    <location>
        <begin position="1"/>
        <end position="34"/>
    </location>
</feature>
<keyword evidence="5 6" id="KW-0949">S-adenosyl-L-methionine</keyword>
<keyword evidence="6" id="KW-0539">Nucleus</keyword>
<dbReference type="EMBL" id="CAJVPI010000064">
    <property type="protein sequence ID" value="CAG8471128.1"/>
    <property type="molecule type" value="Genomic_DNA"/>
</dbReference>
<keyword evidence="4 6" id="KW-0808">Transferase</keyword>
<evidence type="ECO:0000256" key="3">
    <source>
        <dbReference type="ARBA" id="ARBA00022552"/>
    </source>
</evidence>